<sequence>MRRFVPRTLVRPFKPKKRLRRRTIKTLARKRRAWNQYQWSQSSQDYVAYVELRNLCNLQKKQDTSEHQRQFLNRVIADPRSFYRDISMVTQAKPGITDIRRSDGSLTDGNQAAANTLAEYYSTVFSPELISGVDENGLPAVDSIPSRLMEPVSFSPAQVGLKLSSLVAKKSPGLDEIPPILLQQCSEQLALPLSKLFNHSMEVGVVPDEWKTCVVSPIFKSGDRTLPNNYRPVALLSVVSKVMEGLIDDKINEFVEQDRCLHDAQHGFRGKRSCQTNLIETMEWYTCAADRGVQLDVAMLDFSKAFDRVRHSLLIEKLTNLGFPETMIAWISNYLCDRTFRVRVNGVLSNRFGAPSGVPKGSILGPRLFTLFVSNLPVGIQSDLLMYADDIKICREIQSPLDKRTLQEDLDRLFTWSVANGLPFNIDK</sequence>
<evidence type="ECO:0000259" key="1">
    <source>
        <dbReference type="PROSITE" id="PS50878"/>
    </source>
</evidence>
<dbReference type="Proteomes" id="UP000272942">
    <property type="component" value="Unassembled WGS sequence"/>
</dbReference>
<reference evidence="2 3" key="2">
    <citation type="submission" date="2018-11" db="EMBL/GenBank/DDBJ databases">
        <authorList>
            <consortium name="Pathogen Informatics"/>
        </authorList>
    </citation>
    <scope>NUCLEOTIDE SEQUENCE [LARGE SCALE GENOMIC DNA]</scope>
    <source>
        <strain evidence="2 3">Egypt</strain>
    </source>
</reference>
<gene>
    <name evidence="2" type="ORF">ECPE_LOCUS1596</name>
</gene>
<accession>A0A183A3R1</accession>
<dbReference type="InterPro" id="IPR000477">
    <property type="entry name" value="RT_dom"/>
</dbReference>
<dbReference type="InterPro" id="IPR043502">
    <property type="entry name" value="DNA/RNA_pol_sf"/>
</dbReference>
<organism evidence="4">
    <name type="scientific">Echinostoma caproni</name>
    <dbReference type="NCBI Taxonomy" id="27848"/>
    <lineage>
        <taxon>Eukaryota</taxon>
        <taxon>Metazoa</taxon>
        <taxon>Spiralia</taxon>
        <taxon>Lophotrochozoa</taxon>
        <taxon>Platyhelminthes</taxon>
        <taxon>Trematoda</taxon>
        <taxon>Digenea</taxon>
        <taxon>Plagiorchiida</taxon>
        <taxon>Echinostomata</taxon>
        <taxon>Echinostomatoidea</taxon>
        <taxon>Echinostomatidae</taxon>
        <taxon>Echinostoma</taxon>
    </lineage>
</organism>
<feature type="domain" description="Reverse transcriptase" evidence="1">
    <location>
        <begin position="199"/>
        <end position="428"/>
    </location>
</feature>
<keyword evidence="3" id="KW-1185">Reference proteome</keyword>
<name>A0A183A3R1_9TREM</name>
<dbReference type="CDD" id="cd01650">
    <property type="entry name" value="RT_nLTR_like"/>
    <property type="match status" value="1"/>
</dbReference>
<reference evidence="4" key="1">
    <citation type="submission" date="2016-06" db="UniProtKB">
        <authorList>
            <consortium name="WormBaseParasite"/>
        </authorList>
    </citation>
    <scope>IDENTIFICATION</scope>
</reference>
<dbReference type="SUPFAM" id="SSF56672">
    <property type="entry name" value="DNA/RNA polymerases"/>
    <property type="match status" value="1"/>
</dbReference>
<protein>
    <submittedName>
        <fullName evidence="4">Reverse transcriptase domain-containing protein</fullName>
    </submittedName>
</protein>
<evidence type="ECO:0000313" key="4">
    <source>
        <dbReference type="WBParaSite" id="ECPE_0000159601-mRNA-1"/>
    </source>
</evidence>
<dbReference type="PROSITE" id="PS50878">
    <property type="entry name" value="RT_POL"/>
    <property type="match status" value="1"/>
</dbReference>
<evidence type="ECO:0000313" key="3">
    <source>
        <dbReference type="Proteomes" id="UP000272942"/>
    </source>
</evidence>
<dbReference type="EMBL" id="UZAN01011528">
    <property type="protein sequence ID" value="VDP42134.1"/>
    <property type="molecule type" value="Genomic_DNA"/>
</dbReference>
<dbReference type="AlphaFoldDB" id="A0A183A3R1"/>
<dbReference type="OrthoDB" id="6243574at2759"/>
<proteinExistence type="predicted"/>
<dbReference type="Pfam" id="PF00078">
    <property type="entry name" value="RVT_1"/>
    <property type="match status" value="1"/>
</dbReference>
<evidence type="ECO:0000313" key="2">
    <source>
        <dbReference type="EMBL" id="VDP42134.1"/>
    </source>
</evidence>
<dbReference type="WBParaSite" id="ECPE_0000159601-mRNA-1">
    <property type="protein sequence ID" value="ECPE_0000159601-mRNA-1"/>
    <property type="gene ID" value="ECPE_0000159601"/>
</dbReference>
<dbReference type="PANTHER" id="PTHR33332">
    <property type="entry name" value="REVERSE TRANSCRIPTASE DOMAIN-CONTAINING PROTEIN"/>
    <property type="match status" value="1"/>
</dbReference>